<dbReference type="GO" id="GO:0016747">
    <property type="term" value="F:acyltransferase activity, transferring groups other than amino-acyl groups"/>
    <property type="evidence" value="ECO:0007669"/>
    <property type="project" value="InterPro"/>
</dbReference>
<organism evidence="2 3">
    <name type="scientific">Siphonobacter aquaeclarae</name>
    <dbReference type="NCBI Taxonomy" id="563176"/>
    <lineage>
        <taxon>Bacteria</taxon>
        <taxon>Pseudomonadati</taxon>
        <taxon>Bacteroidota</taxon>
        <taxon>Cytophagia</taxon>
        <taxon>Cytophagales</taxon>
        <taxon>Cytophagaceae</taxon>
        <taxon>Siphonobacter</taxon>
    </lineage>
</organism>
<feature type="domain" description="N-acetyltransferase" evidence="1">
    <location>
        <begin position="17"/>
        <end position="174"/>
    </location>
</feature>
<dbReference type="PANTHER" id="PTHR43792">
    <property type="entry name" value="GNAT FAMILY, PUTATIVE (AFU_ORTHOLOGUE AFUA_3G00765)-RELATED-RELATED"/>
    <property type="match status" value="1"/>
</dbReference>
<dbReference type="PROSITE" id="PS51186">
    <property type="entry name" value="GNAT"/>
    <property type="match status" value="1"/>
</dbReference>
<evidence type="ECO:0000313" key="2">
    <source>
        <dbReference type="EMBL" id="SDM28589.1"/>
    </source>
</evidence>
<dbReference type="Gene3D" id="3.40.630.30">
    <property type="match status" value="1"/>
</dbReference>
<gene>
    <name evidence="2" type="ORF">SAMN04488090_3114</name>
</gene>
<dbReference type="InterPro" id="IPR000182">
    <property type="entry name" value="GNAT_dom"/>
</dbReference>
<dbReference type="SUPFAM" id="SSF55729">
    <property type="entry name" value="Acyl-CoA N-acyltransferases (Nat)"/>
    <property type="match status" value="1"/>
</dbReference>
<dbReference type="InterPro" id="IPR051531">
    <property type="entry name" value="N-acetyltransferase"/>
</dbReference>
<dbReference type="RefSeq" id="WP_093204065.1">
    <property type="nucleotide sequence ID" value="NZ_FNGS01000005.1"/>
</dbReference>
<reference evidence="2 3" key="1">
    <citation type="submission" date="2016-10" db="EMBL/GenBank/DDBJ databases">
        <authorList>
            <person name="de Groot N.N."/>
        </authorList>
    </citation>
    <scope>NUCLEOTIDE SEQUENCE [LARGE SCALE GENOMIC DNA]</scope>
    <source>
        <strain evidence="2 3">DSM 21668</strain>
    </source>
</reference>
<accession>A0A1G9RZA5</accession>
<dbReference type="Proteomes" id="UP000198901">
    <property type="component" value="Unassembled WGS sequence"/>
</dbReference>
<evidence type="ECO:0000259" key="1">
    <source>
        <dbReference type="PROSITE" id="PS51186"/>
    </source>
</evidence>
<dbReference type="OrthoDB" id="9811523at2"/>
<keyword evidence="2" id="KW-0808">Transferase</keyword>
<keyword evidence="3" id="KW-1185">Reference proteome</keyword>
<dbReference type="AlphaFoldDB" id="A0A1G9RZA5"/>
<evidence type="ECO:0000313" key="3">
    <source>
        <dbReference type="Proteomes" id="UP000198901"/>
    </source>
</evidence>
<sequence length="182" mass="21149">MLDLHFDPFPTLKTERLILRRPVDSDVPDLFRIRSDADVMRYIPRTLAQTHDDVRTYLAKLDEMTSRADGLTWAIATADEPERLMGTIGFVNIYKEHHRSEVGYALHPDYQRKGYVQEALVRVLDYGFGELGFHTVEAIVDPANEASSSLLEKNGFIQEAHFRENRIFEGRFLDCLVYTRWK</sequence>
<dbReference type="Pfam" id="PF13302">
    <property type="entry name" value="Acetyltransf_3"/>
    <property type="match status" value="1"/>
</dbReference>
<dbReference type="STRING" id="563176.SAMN04488090_3114"/>
<dbReference type="PANTHER" id="PTHR43792:SF1">
    <property type="entry name" value="N-ACETYLTRANSFERASE DOMAIN-CONTAINING PROTEIN"/>
    <property type="match status" value="1"/>
</dbReference>
<protein>
    <submittedName>
        <fullName evidence="2">Ribosomal-protein-alanine N-acetyltransferase</fullName>
    </submittedName>
</protein>
<dbReference type="EMBL" id="FNGS01000005">
    <property type="protein sequence ID" value="SDM28589.1"/>
    <property type="molecule type" value="Genomic_DNA"/>
</dbReference>
<name>A0A1G9RZA5_9BACT</name>
<dbReference type="InterPro" id="IPR016181">
    <property type="entry name" value="Acyl_CoA_acyltransferase"/>
</dbReference>
<dbReference type="CDD" id="cd04301">
    <property type="entry name" value="NAT_SF"/>
    <property type="match status" value="1"/>
</dbReference>
<proteinExistence type="predicted"/>